<protein>
    <recommendedName>
        <fullName evidence="4">Co-chaperone DjlA N-terminal domain-containing protein</fullName>
    </recommendedName>
</protein>
<evidence type="ECO:0000313" key="3">
    <source>
        <dbReference type="Proteomes" id="UP000006327"/>
    </source>
</evidence>
<reference evidence="2 3" key="1">
    <citation type="journal article" date="2017" name="Antonie Van Leeuwenhoek">
        <title>Rhizobium rhizosphaerae sp. nov., a novel species isolated from rice rhizosphere.</title>
        <authorList>
            <person name="Zhao J.J."/>
            <person name="Zhang J."/>
            <person name="Zhang R.J."/>
            <person name="Zhang C.W."/>
            <person name="Yin H.Q."/>
            <person name="Zhang X.X."/>
        </authorList>
    </citation>
    <scope>NUCLEOTIDE SEQUENCE [LARGE SCALE GENOMIC DNA]</scope>
    <source>
        <strain evidence="2 3">BSs20135</strain>
    </source>
</reference>
<dbReference type="InterPro" id="IPR029024">
    <property type="entry name" value="TerB-like"/>
</dbReference>
<sequence length="123" mass="14252">MDMGHCHDQKQREALFDLVLFLIVADGVITEQESEFMHKWLDTIEWNADVSKEEYYTTTLLKCYAAIKTDTVEDYLTHRAKLLIDNDMKQQAMQLVRDVAIADDELDAAEQQAIDLLSELLEK</sequence>
<keyword evidence="1" id="KW-0175">Coiled coil</keyword>
<name>K6YSA8_9ALTE</name>
<dbReference type="STRING" id="493475.GARC_2612"/>
<gene>
    <name evidence="2" type="ORF">GARC_2612</name>
</gene>
<keyword evidence="3" id="KW-1185">Reference proteome</keyword>
<accession>K6YSA8</accession>
<evidence type="ECO:0000313" key="2">
    <source>
        <dbReference type="EMBL" id="GAC19578.1"/>
    </source>
</evidence>
<evidence type="ECO:0008006" key="4">
    <source>
        <dbReference type="Google" id="ProtNLM"/>
    </source>
</evidence>
<organism evidence="2 3">
    <name type="scientific">Paraglaciecola arctica BSs20135</name>
    <dbReference type="NCBI Taxonomy" id="493475"/>
    <lineage>
        <taxon>Bacteria</taxon>
        <taxon>Pseudomonadati</taxon>
        <taxon>Pseudomonadota</taxon>
        <taxon>Gammaproteobacteria</taxon>
        <taxon>Alteromonadales</taxon>
        <taxon>Alteromonadaceae</taxon>
        <taxon>Paraglaciecola</taxon>
    </lineage>
</organism>
<dbReference type="Gene3D" id="1.10.3680.10">
    <property type="entry name" value="TerB-like"/>
    <property type="match status" value="1"/>
</dbReference>
<dbReference type="AlphaFoldDB" id="K6YSA8"/>
<dbReference type="Proteomes" id="UP000006327">
    <property type="component" value="Unassembled WGS sequence"/>
</dbReference>
<evidence type="ECO:0000256" key="1">
    <source>
        <dbReference type="SAM" id="Coils"/>
    </source>
</evidence>
<dbReference type="EMBL" id="BAEO01000031">
    <property type="protein sequence ID" value="GAC19578.1"/>
    <property type="molecule type" value="Genomic_DNA"/>
</dbReference>
<dbReference type="SUPFAM" id="SSF158682">
    <property type="entry name" value="TerB-like"/>
    <property type="match status" value="1"/>
</dbReference>
<feature type="coiled-coil region" evidence="1">
    <location>
        <begin position="92"/>
        <end position="119"/>
    </location>
</feature>
<dbReference type="CDD" id="cd07177">
    <property type="entry name" value="terB_like"/>
    <property type="match status" value="1"/>
</dbReference>
<comment type="caution">
    <text evidence="2">The sequence shown here is derived from an EMBL/GenBank/DDBJ whole genome shotgun (WGS) entry which is preliminary data.</text>
</comment>
<dbReference type="eggNOG" id="ENOG5032RB6">
    <property type="taxonomic scope" value="Bacteria"/>
</dbReference>
<proteinExistence type="predicted"/>